<dbReference type="AlphaFoldDB" id="A0A9P1KF06"/>
<dbReference type="NCBIfam" id="NF005635">
    <property type="entry name" value="PRK07394.1"/>
    <property type="match status" value="1"/>
</dbReference>
<evidence type="ECO:0000313" key="5">
    <source>
        <dbReference type="Proteomes" id="UP000032946"/>
    </source>
</evidence>
<dbReference type="Gene3D" id="1.20.970.10">
    <property type="entry name" value="Transferase, Pyrimidine Nucleoside Phosphorylase, Chain C"/>
    <property type="match status" value="1"/>
</dbReference>
<evidence type="ECO:0000259" key="3">
    <source>
        <dbReference type="Pfam" id="PF02885"/>
    </source>
</evidence>
<dbReference type="Pfam" id="PF02885">
    <property type="entry name" value="Glycos_trans_3N"/>
    <property type="match status" value="1"/>
</dbReference>
<dbReference type="SUPFAM" id="SSF52418">
    <property type="entry name" value="Nucleoside phosphorylase/phosphoribosyltransferase catalytic domain"/>
    <property type="match status" value="1"/>
</dbReference>
<keyword evidence="2 4" id="KW-0808">Transferase</keyword>
<dbReference type="Proteomes" id="UP000032946">
    <property type="component" value="Chromosome"/>
</dbReference>
<dbReference type="InterPro" id="IPR035902">
    <property type="entry name" value="Nuc_phospho_transferase"/>
</dbReference>
<reference evidence="4 5" key="1">
    <citation type="submission" date="2014-02" db="EMBL/GenBank/DDBJ databases">
        <authorList>
            <person name="Genoscope - CEA"/>
        </authorList>
    </citation>
    <scope>NUCLEOTIDE SEQUENCE [LARGE SCALE GENOMIC DNA]</scope>
    <source>
        <strain evidence="4 5">PCC 8005</strain>
    </source>
</reference>
<dbReference type="RefSeq" id="WP_008051274.1">
    <property type="nucleotide sequence ID" value="NZ_FO818640.1"/>
</dbReference>
<dbReference type="EMBL" id="FO818640">
    <property type="protein sequence ID" value="CDM95526.1"/>
    <property type="molecule type" value="Genomic_DNA"/>
</dbReference>
<name>A0A9P1KF06_9CYAN</name>
<dbReference type="InterPro" id="IPR005940">
    <property type="entry name" value="Anthranilate_Pribosyl_Tfrase"/>
</dbReference>
<keyword evidence="1" id="KW-0328">Glycosyltransferase</keyword>
<keyword evidence="5" id="KW-1185">Reference proteome</keyword>
<dbReference type="GO" id="GO:0000162">
    <property type="term" value="P:L-tryptophan biosynthetic process"/>
    <property type="evidence" value="ECO:0007669"/>
    <property type="project" value="InterPro"/>
</dbReference>
<dbReference type="GO" id="GO:0005829">
    <property type="term" value="C:cytosol"/>
    <property type="evidence" value="ECO:0007669"/>
    <property type="project" value="TreeGrafter"/>
</dbReference>
<sequence>MSDRFRTLLKKVGSGTHTSAALTREEAAEALRMMLQQEATPVQVGAFLIAHRIRRPTGEELAGMLDVYAELGPHLTNAVRPPMILTHPYDGRSRTVPMTILTGLILSATGVPTILHGGDRMPTKEGICLHEIWQQLGINWEGISLIRMQEIFQTTDLGFIHLPTHFPLAMNLVGPRREIGKRPPIATLELMWSPYLGDATIACGYVHPPTESMFRTALELRNQRQFITVKGLEGSCDLPRDRTCIIGINRPSIDNPETSTFERLLLHPHDYGYGGKEVPLNSLDELINNIKAVLEGEPGELMQAAIWNGGFYLWCAGVCADIETGLKHAQELLTQGMVAQKLEAIANSL</sequence>
<proteinExistence type="predicted"/>
<evidence type="ECO:0000313" key="4">
    <source>
        <dbReference type="EMBL" id="CDM95526.1"/>
    </source>
</evidence>
<dbReference type="Gene3D" id="3.40.1030.10">
    <property type="entry name" value="Nucleoside phosphorylase/phosphoribosyltransferase catalytic domain"/>
    <property type="match status" value="1"/>
</dbReference>
<feature type="domain" description="Glycosyl transferase family 3 N-terminal" evidence="3">
    <location>
        <begin position="7"/>
        <end position="71"/>
    </location>
</feature>
<dbReference type="PANTHER" id="PTHR43285:SF3">
    <property type="entry name" value="SLL1634 PROTEIN"/>
    <property type="match status" value="1"/>
</dbReference>
<dbReference type="GO" id="GO:0004048">
    <property type="term" value="F:anthranilate phosphoribosyltransferase activity"/>
    <property type="evidence" value="ECO:0007669"/>
    <property type="project" value="InterPro"/>
</dbReference>
<dbReference type="InterPro" id="IPR036320">
    <property type="entry name" value="Glycosyl_Trfase_fam3_N_dom_sf"/>
</dbReference>
<organism evidence="4 5">
    <name type="scientific">Limnospira indica PCC 8005</name>
    <dbReference type="NCBI Taxonomy" id="376219"/>
    <lineage>
        <taxon>Bacteria</taxon>
        <taxon>Bacillati</taxon>
        <taxon>Cyanobacteriota</taxon>
        <taxon>Cyanophyceae</taxon>
        <taxon>Oscillatoriophycideae</taxon>
        <taxon>Oscillatoriales</taxon>
        <taxon>Sirenicapillariaceae</taxon>
        <taxon>Limnospira</taxon>
    </lineage>
</organism>
<accession>A0A9P1KF06</accession>
<evidence type="ECO:0000256" key="1">
    <source>
        <dbReference type="ARBA" id="ARBA00022676"/>
    </source>
</evidence>
<gene>
    <name evidence="4" type="primary">cnaT</name>
    <name evidence="4" type="ORF">ARTHRO_30795</name>
</gene>
<evidence type="ECO:0000256" key="2">
    <source>
        <dbReference type="ARBA" id="ARBA00022679"/>
    </source>
</evidence>
<dbReference type="SUPFAM" id="SSF47648">
    <property type="entry name" value="Nucleoside phosphorylase/phosphoribosyltransferase N-terminal domain"/>
    <property type="match status" value="1"/>
</dbReference>
<dbReference type="PANTHER" id="PTHR43285">
    <property type="entry name" value="ANTHRANILATE PHOSPHORIBOSYLTRANSFERASE"/>
    <property type="match status" value="1"/>
</dbReference>
<dbReference type="InterPro" id="IPR017459">
    <property type="entry name" value="Glycosyl_Trfase_fam3_N_dom"/>
</dbReference>
<protein>
    <submittedName>
        <fullName evidence="4">Glycosyl transferase, family 3</fullName>
    </submittedName>
</protein>